<dbReference type="GO" id="GO:0030288">
    <property type="term" value="C:outer membrane-bounded periplasmic space"/>
    <property type="evidence" value="ECO:0007669"/>
    <property type="project" value="InterPro"/>
</dbReference>
<evidence type="ECO:0000313" key="11">
    <source>
        <dbReference type="EMBL" id="AQZ50633.1"/>
    </source>
</evidence>
<feature type="compositionally biased region" description="Pro residues" evidence="9">
    <location>
        <begin position="318"/>
        <end position="329"/>
    </location>
</feature>
<dbReference type="OrthoDB" id="1467367at2"/>
<dbReference type="Proteomes" id="UP000191135">
    <property type="component" value="Chromosome"/>
</dbReference>
<dbReference type="Pfam" id="PF03411">
    <property type="entry name" value="Peptidase_M74"/>
    <property type="match status" value="1"/>
</dbReference>
<evidence type="ECO:0000256" key="6">
    <source>
        <dbReference type="ARBA" id="ARBA00022833"/>
    </source>
</evidence>
<keyword evidence="6" id="KW-0862">Zinc</keyword>
<dbReference type="PIRSF" id="PIRSF018455">
    <property type="entry name" value="MepA"/>
    <property type="match status" value="1"/>
</dbReference>
<dbReference type="GO" id="GO:0006508">
    <property type="term" value="P:proteolysis"/>
    <property type="evidence" value="ECO:0007669"/>
    <property type="project" value="UniProtKB-KW"/>
</dbReference>
<proteinExistence type="predicted"/>
<dbReference type="GO" id="GO:0046872">
    <property type="term" value="F:metal ion binding"/>
    <property type="evidence" value="ECO:0007669"/>
    <property type="project" value="UniProtKB-KW"/>
</dbReference>
<evidence type="ECO:0000256" key="4">
    <source>
        <dbReference type="ARBA" id="ARBA00022764"/>
    </source>
</evidence>
<feature type="region of interest" description="Disordered" evidence="9">
    <location>
        <begin position="261"/>
        <end position="287"/>
    </location>
</feature>
<evidence type="ECO:0000256" key="7">
    <source>
        <dbReference type="ARBA" id="ARBA00023049"/>
    </source>
</evidence>
<dbReference type="STRING" id="1122214.Mame_01265"/>
<dbReference type="KEGG" id="mmed:Mame_01265"/>
<evidence type="ECO:0000256" key="3">
    <source>
        <dbReference type="ARBA" id="ARBA00022729"/>
    </source>
</evidence>
<protein>
    <submittedName>
        <fullName evidence="11">Penicillin-insensitive murein endopeptidase</fullName>
        <ecNumber evidence="11">3.4.24.-</ecNumber>
    </submittedName>
</protein>
<evidence type="ECO:0000256" key="10">
    <source>
        <dbReference type="SAM" id="SignalP"/>
    </source>
</evidence>
<dbReference type="AlphaFoldDB" id="A0A1U9YYW4"/>
<evidence type="ECO:0000256" key="9">
    <source>
        <dbReference type="SAM" id="MobiDB-lite"/>
    </source>
</evidence>
<feature type="region of interest" description="Disordered" evidence="9">
    <location>
        <begin position="318"/>
        <end position="338"/>
    </location>
</feature>
<dbReference type="NCBIfam" id="NF006947">
    <property type="entry name" value="PRK09429.1"/>
    <property type="match status" value="1"/>
</dbReference>
<feature type="disulfide bond" evidence="8">
    <location>
        <begin position="200"/>
        <end position="249"/>
    </location>
</feature>
<dbReference type="EC" id="3.4.24.-" evidence="11"/>
<dbReference type="EMBL" id="CP020330">
    <property type="protein sequence ID" value="AQZ50633.1"/>
    <property type="molecule type" value="Genomic_DNA"/>
</dbReference>
<dbReference type="eggNOG" id="COG3770">
    <property type="taxonomic scope" value="Bacteria"/>
</dbReference>
<evidence type="ECO:0000256" key="5">
    <source>
        <dbReference type="ARBA" id="ARBA00022801"/>
    </source>
</evidence>
<organism evidence="11 12">
    <name type="scientific">Martelella mediterranea DSM 17316</name>
    <dbReference type="NCBI Taxonomy" id="1122214"/>
    <lineage>
        <taxon>Bacteria</taxon>
        <taxon>Pseudomonadati</taxon>
        <taxon>Pseudomonadota</taxon>
        <taxon>Alphaproteobacteria</taxon>
        <taxon>Hyphomicrobiales</taxon>
        <taxon>Aurantimonadaceae</taxon>
        <taxon>Martelella</taxon>
    </lineage>
</organism>
<keyword evidence="12" id="KW-1185">Reference proteome</keyword>
<keyword evidence="7" id="KW-0482">Metalloprotease</keyword>
<accession>A0A1U9YYW4</accession>
<dbReference type="GO" id="GO:0004252">
    <property type="term" value="F:serine-type endopeptidase activity"/>
    <property type="evidence" value="ECO:0007669"/>
    <property type="project" value="InterPro"/>
</dbReference>
<evidence type="ECO:0000256" key="1">
    <source>
        <dbReference type="ARBA" id="ARBA00022670"/>
    </source>
</evidence>
<dbReference type="InterPro" id="IPR005073">
    <property type="entry name" value="Peptidase_M74"/>
</dbReference>
<keyword evidence="4" id="KW-0574">Periplasm</keyword>
<dbReference type="SUPFAM" id="SSF55166">
    <property type="entry name" value="Hedgehog/DD-peptidase"/>
    <property type="match status" value="1"/>
</dbReference>
<feature type="signal peptide" evidence="10">
    <location>
        <begin position="1"/>
        <end position="22"/>
    </location>
</feature>
<gene>
    <name evidence="11" type="primary">mepA_2</name>
    <name evidence="11" type="ORF">Mame_01265</name>
</gene>
<evidence type="ECO:0000256" key="2">
    <source>
        <dbReference type="ARBA" id="ARBA00022723"/>
    </source>
</evidence>
<dbReference type="RefSeq" id="WP_018065195.1">
    <property type="nucleotide sequence ID" value="NZ_AQWH01000011.1"/>
</dbReference>
<dbReference type="GO" id="GO:0008237">
    <property type="term" value="F:metallopeptidase activity"/>
    <property type="evidence" value="ECO:0007669"/>
    <property type="project" value="UniProtKB-KW"/>
</dbReference>
<sequence length="338" mass="36898" precursor="true">MRWIKALSAVLALAMAASSAIAEDFPPPAKVLFASEAAPTAGEPQSIGFYSKGCLAGAEALPIDGPTWQAMRLSRNRRFGHPDTIALIKKLSREAAQYDGWPGLLVGDISQPRGGPMLSGHASHQVGLDADIWLNPMPDRRLTLREREDISAQSVLKNDGTLFVDPEKFTPAHERLIMRAASYPEVQRIFVHPGIKKALCDDWKGERANLAKVRPYYGHHYHFHIRLFCRPGSPDCDPQNRVDMADDGCGANLAWWLSDEPWAPAKPEKPPEEPAKPPPKPTRPSYTIMSDLPAACTAVLDAPAPAELPQAALTPAIPLPPLAPWPEIGPVPTQRPRG</sequence>
<evidence type="ECO:0000256" key="8">
    <source>
        <dbReference type="PIRSR" id="PIRSR018455-2"/>
    </source>
</evidence>
<feature type="disulfide bond" evidence="8">
    <location>
        <begin position="229"/>
        <end position="236"/>
    </location>
</feature>
<dbReference type="InterPro" id="IPR009045">
    <property type="entry name" value="Zn_M74/Hedgehog-like"/>
</dbReference>
<keyword evidence="3 10" id="KW-0732">Signal</keyword>
<feature type="compositionally biased region" description="Basic and acidic residues" evidence="9">
    <location>
        <begin position="266"/>
        <end position="275"/>
    </location>
</feature>
<keyword evidence="5 11" id="KW-0378">Hydrolase</keyword>
<name>A0A1U9YYW4_9HYPH</name>
<evidence type="ECO:0000313" key="12">
    <source>
        <dbReference type="Proteomes" id="UP000191135"/>
    </source>
</evidence>
<keyword evidence="2" id="KW-0479">Metal-binding</keyword>
<feature type="chain" id="PRO_5010710006" evidence="10">
    <location>
        <begin position="23"/>
        <end position="338"/>
    </location>
</feature>
<keyword evidence="8" id="KW-1015">Disulfide bond</keyword>
<dbReference type="Gene3D" id="3.30.1380.10">
    <property type="match status" value="1"/>
</dbReference>
<reference evidence="11 12" key="1">
    <citation type="submission" date="2017-03" db="EMBL/GenBank/DDBJ databases">
        <title>Foreign affairs: Plasmid Transfer between Roseobacters and Rhizobia.</title>
        <authorList>
            <person name="Bartling P."/>
            <person name="Bunk B."/>
            <person name="Overmann J."/>
            <person name="Brinkmann H."/>
            <person name="Petersen J."/>
        </authorList>
    </citation>
    <scope>NUCLEOTIDE SEQUENCE [LARGE SCALE GENOMIC DNA]</scope>
    <source>
        <strain evidence="11 12">MACL11</strain>
    </source>
</reference>
<keyword evidence="1" id="KW-0645">Protease</keyword>